<dbReference type="GO" id="GO:0009893">
    <property type="term" value="P:positive regulation of metabolic process"/>
    <property type="evidence" value="ECO:0007669"/>
    <property type="project" value="UniProtKB-ARBA"/>
</dbReference>
<evidence type="ECO:0000256" key="4">
    <source>
        <dbReference type="ARBA" id="ARBA00023125"/>
    </source>
</evidence>
<proteinExistence type="predicted"/>
<evidence type="ECO:0000313" key="10">
    <source>
        <dbReference type="Proteomes" id="UP001165205"/>
    </source>
</evidence>
<evidence type="ECO:0000256" key="1">
    <source>
        <dbReference type="ARBA" id="ARBA00022723"/>
    </source>
</evidence>
<feature type="domain" description="Zn(2)-C6 fungal-type" evidence="8">
    <location>
        <begin position="73"/>
        <end position="99"/>
    </location>
</feature>
<dbReference type="Proteomes" id="UP001165205">
    <property type="component" value="Unassembled WGS sequence"/>
</dbReference>
<feature type="compositionally biased region" description="Low complexity" evidence="7">
    <location>
        <begin position="530"/>
        <end position="548"/>
    </location>
</feature>
<evidence type="ECO:0000256" key="3">
    <source>
        <dbReference type="ARBA" id="ARBA00023015"/>
    </source>
</evidence>
<evidence type="ECO:0000256" key="5">
    <source>
        <dbReference type="ARBA" id="ARBA00023163"/>
    </source>
</evidence>
<gene>
    <name evidence="9" type="ORF">Aory04_001291500</name>
</gene>
<dbReference type="InterPro" id="IPR036864">
    <property type="entry name" value="Zn2-C6_fun-type_DNA-bd_sf"/>
</dbReference>
<dbReference type="GO" id="GO:0008270">
    <property type="term" value="F:zinc ion binding"/>
    <property type="evidence" value="ECO:0007669"/>
    <property type="project" value="InterPro"/>
</dbReference>
<feature type="region of interest" description="Disordered" evidence="7">
    <location>
        <begin position="530"/>
        <end position="549"/>
    </location>
</feature>
<dbReference type="SUPFAM" id="SSF57701">
    <property type="entry name" value="Zn2/Cys6 DNA-binding domain"/>
    <property type="match status" value="1"/>
</dbReference>
<dbReference type="EMBL" id="BSYA01000283">
    <property type="protein sequence ID" value="GMG38167.1"/>
    <property type="molecule type" value="Genomic_DNA"/>
</dbReference>
<evidence type="ECO:0000256" key="7">
    <source>
        <dbReference type="SAM" id="MobiDB-lite"/>
    </source>
</evidence>
<dbReference type="PANTHER" id="PTHR36206:SF14">
    <property type="entry name" value="ZN(2)-C6 FUNGAL-TYPE DOMAIN-CONTAINING PROTEIN-RELATED"/>
    <property type="match status" value="1"/>
</dbReference>
<keyword evidence="4" id="KW-0238">DNA-binding</keyword>
<dbReference type="CDD" id="cd00067">
    <property type="entry name" value="GAL4"/>
    <property type="match status" value="1"/>
</dbReference>
<dbReference type="InterPro" id="IPR001138">
    <property type="entry name" value="Zn2Cys6_DnaBD"/>
</dbReference>
<keyword evidence="5" id="KW-0804">Transcription</keyword>
<dbReference type="InterPro" id="IPR052360">
    <property type="entry name" value="Transcr_Regulatory_Proteins"/>
</dbReference>
<organism evidence="9 10">
    <name type="scientific">Aspergillus oryzae</name>
    <name type="common">Yellow koji mold</name>
    <dbReference type="NCBI Taxonomy" id="5062"/>
    <lineage>
        <taxon>Eukaryota</taxon>
        <taxon>Fungi</taxon>
        <taxon>Dikarya</taxon>
        <taxon>Ascomycota</taxon>
        <taxon>Pezizomycotina</taxon>
        <taxon>Eurotiomycetes</taxon>
        <taxon>Eurotiomycetidae</taxon>
        <taxon>Eurotiales</taxon>
        <taxon>Aspergillaceae</taxon>
        <taxon>Aspergillus</taxon>
        <taxon>Aspergillus subgen. Circumdati</taxon>
    </lineage>
</organism>
<keyword evidence="3" id="KW-0805">Transcription regulation</keyword>
<keyword evidence="6" id="KW-0539">Nucleus</keyword>
<protein>
    <submittedName>
        <fullName evidence="9">Unnamed protein product</fullName>
    </submittedName>
</protein>
<reference evidence="9" key="1">
    <citation type="submission" date="2023-04" db="EMBL/GenBank/DDBJ databases">
        <title>Aspergillus oryzae NBRC 4228.</title>
        <authorList>
            <person name="Ichikawa N."/>
            <person name="Sato H."/>
            <person name="Tonouchi N."/>
        </authorList>
    </citation>
    <scope>NUCLEOTIDE SEQUENCE</scope>
    <source>
        <strain evidence="9">NBRC 4228</strain>
    </source>
</reference>
<name>A0AAN4YV80_ASPOZ</name>
<dbReference type="GO" id="GO:0003677">
    <property type="term" value="F:DNA binding"/>
    <property type="evidence" value="ECO:0007669"/>
    <property type="project" value="UniProtKB-KW"/>
</dbReference>
<accession>A0AAN4YV80</accession>
<dbReference type="Pfam" id="PF00172">
    <property type="entry name" value="Zn_clus"/>
    <property type="match status" value="1"/>
</dbReference>
<comment type="caution">
    <text evidence="9">The sequence shown here is derived from an EMBL/GenBank/DDBJ whole genome shotgun (WGS) entry which is preliminary data.</text>
</comment>
<evidence type="ECO:0000313" key="9">
    <source>
        <dbReference type="EMBL" id="GMG38167.1"/>
    </source>
</evidence>
<dbReference type="PANTHER" id="PTHR36206">
    <property type="entry name" value="ASPERCRYPTIN BIOSYNTHESIS CLUSTER-SPECIFIC TRANSCRIPTION REGULATOR ATNN-RELATED"/>
    <property type="match status" value="1"/>
</dbReference>
<dbReference type="AlphaFoldDB" id="A0AAN4YV80"/>
<evidence type="ECO:0000256" key="6">
    <source>
        <dbReference type="ARBA" id="ARBA00023242"/>
    </source>
</evidence>
<keyword evidence="2" id="KW-0862">Zinc</keyword>
<evidence type="ECO:0000259" key="8">
    <source>
        <dbReference type="Pfam" id="PF00172"/>
    </source>
</evidence>
<dbReference type="GO" id="GO:0000981">
    <property type="term" value="F:DNA-binding transcription factor activity, RNA polymerase II-specific"/>
    <property type="evidence" value="ECO:0007669"/>
    <property type="project" value="InterPro"/>
</dbReference>
<keyword evidence="1" id="KW-0479">Metal-binding</keyword>
<evidence type="ECO:0000256" key="2">
    <source>
        <dbReference type="ARBA" id="ARBA00022833"/>
    </source>
</evidence>
<dbReference type="Gene3D" id="4.10.240.10">
    <property type="entry name" value="Zn(2)-C6 fungal-type DNA-binding domain"/>
    <property type="match status" value="1"/>
</dbReference>
<sequence>MAHITKVMGRTVCLDGQPASNIESPIGLMLQESIFVSLILQQTYQYDLWLAGVSSIDRYTRIARVINIEPLSRIRKVKCGEEKPNCVRCTSTGRKCEYAGTSSGTFSSTPSTTSIQDYPLSSVPNTVWRERRAFAYYFQQAALSIGGGLDVYFWCTVVPQVCRSEPGVWDAIIALSDLFESPEEHSRSPTAKRRDALGWYSRSVSAIRQRIERGGIDIFVGLISCILFISIEAIQGNEQEALQLYGQGVHLIRMLRSQIACGVISATHASLLEETIVPIFIRLGVVALTIAHLPVSGLLLDNDPVPVQEFVTLKSAREAIARLSMEIQLFERTCIEHRHESRASYMHPDFVARQKVLSAKLRNWHTAFTVLIDGLRTKDGYSLQQIGTGALLLTYYEMSFVILATCISSSHMIYDTYTPNFQNIIEQSGVAMNALARSDGTQPPFTFEINVGFPLWFTCLRCREPKIRRMALALFRRGPQAQAFYNSAGAAVLGERVMLLEEALAIRANQGKTKPLKLDSTKTAIDSHAYSAGHSSDASSVDSSYPPVTQDTKLEAHSYPVPADRAATTPTTLFVPEEARLGPIGIFRSQDGFPPGTKEEEVEKWNKRRDQRFLRFSRNEHDQASDTWHVVHEYVPIDV</sequence>